<feature type="non-terminal residue" evidence="1">
    <location>
        <position position="658"/>
    </location>
</feature>
<keyword evidence="2" id="KW-1185">Reference proteome</keyword>
<dbReference type="KEGG" id="mrr:Moror_7634"/>
<reference evidence="1 2" key="1">
    <citation type="journal article" date="2014" name="BMC Genomics">
        <title>Genome and secretome analysis of the hemibiotrophic fungal pathogen, Moniliophthora roreri, which causes frosty pod rot disease of cacao: mechanisms of the biotrophic and necrotrophic phases.</title>
        <authorList>
            <person name="Meinhardt L.W."/>
            <person name="Costa G.G.L."/>
            <person name="Thomazella D.P.T."/>
            <person name="Teixeira P.J.P.L."/>
            <person name="Carazzolle M.F."/>
            <person name="Schuster S.C."/>
            <person name="Carlson J.E."/>
            <person name="Guiltinan M.J."/>
            <person name="Mieczkowski P."/>
            <person name="Farmer A."/>
            <person name="Ramaraj T."/>
            <person name="Crozier J."/>
            <person name="Davis R.E."/>
            <person name="Shao J."/>
            <person name="Melnick R.L."/>
            <person name="Pereira G.A.G."/>
            <person name="Bailey B.A."/>
        </authorList>
    </citation>
    <scope>NUCLEOTIDE SEQUENCE [LARGE SCALE GENOMIC DNA]</scope>
    <source>
        <strain evidence="1 2">MCA 2997</strain>
    </source>
</reference>
<dbReference type="OrthoDB" id="2886770at2759"/>
<proteinExistence type="predicted"/>
<sequence length="658" mass="75146">MTLRPIHNQTIITDTAQSLQTYLDYSESETVVRPAFDLGHLSEAMKQISEDMQRTEAHANTLEKAAHTARIKAGHLHSILNSYRNLSIPPVRMPTELLIIVFQYCVHADVSGHVLSERATPWTLAQTCKRWRETVLETPSLWTVVRFNSQVMDIRRCHVQALNMLRTWLERSQTLPISCLAMFDDAKPSVFQAGILDLFIAHSDRWDAVDFTFGNQSDLYFRLSAVSRHLPFLYSCRFRVTISPDSLHSGERVLVHLDAPKLKDATLFVLSDTGGAFPEIVPPWSQLEELAWFSGTPRSFLDVAPSLTHLRYCCLNIAQDMNINNVQRFVLPSLCHFDIFGPFQSIVAILNRLSLPALEDLDMDFDELVGEAADYLLISLGRLQVRSRCYLRHLSAPFSLFSSPNAPLLVERISSVDELRILISTEEDAQQAIDNFTGAKMFRSLKTLHLLFREPPDDDPTLFSRMVDVVESRRSLHDSFTQLERLSLDMMRPSSFAEDRISTHLQPFKKLAELQQDGLILLGRVVEHKWCSLYGDAHWNAGDFQRAARRWARFGYSDWLYEEEIAGYLNGFGAKLPTTTIVHAKYKLLLRTIVIVWSLHLGYTMLQTLPRIDPLAEVSLGESRRATFSYGPHSSLARRSDTRTRDCILLHFDSHEVK</sequence>
<evidence type="ECO:0000313" key="1">
    <source>
        <dbReference type="EMBL" id="ESK80976.1"/>
    </source>
</evidence>
<accession>V2WK95</accession>
<evidence type="ECO:0000313" key="2">
    <source>
        <dbReference type="Proteomes" id="UP000017559"/>
    </source>
</evidence>
<dbReference type="EMBL" id="AWSO01002793">
    <property type="protein sequence ID" value="ESK80976.1"/>
    <property type="molecule type" value="Genomic_DNA"/>
</dbReference>
<name>V2WK95_MONRO</name>
<protein>
    <submittedName>
        <fullName evidence="1">Uncharacterized protein</fullName>
    </submittedName>
</protein>
<organism evidence="1 2">
    <name type="scientific">Moniliophthora roreri (strain MCA 2997)</name>
    <name type="common">Cocoa frosty pod rot fungus</name>
    <name type="synonym">Crinipellis roreri</name>
    <dbReference type="NCBI Taxonomy" id="1381753"/>
    <lineage>
        <taxon>Eukaryota</taxon>
        <taxon>Fungi</taxon>
        <taxon>Dikarya</taxon>
        <taxon>Basidiomycota</taxon>
        <taxon>Agaricomycotina</taxon>
        <taxon>Agaricomycetes</taxon>
        <taxon>Agaricomycetidae</taxon>
        <taxon>Agaricales</taxon>
        <taxon>Marasmiineae</taxon>
        <taxon>Marasmiaceae</taxon>
        <taxon>Moniliophthora</taxon>
    </lineage>
</organism>
<dbReference type="HOGENOM" id="CLU_036217_0_0_1"/>
<gene>
    <name evidence="1" type="ORF">Moror_7634</name>
</gene>
<dbReference type="Proteomes" id="UP000017559">
    <property type="component" value="Unassembled WGS sequence"/>
</dbReference>
<dbReference type="AlphaFoldDB" id="V2WK95"/>
<comment type="caution">
    <text evidence="1">The sequence shown here is derived from an EMBL/GenBank/DDBJ whole genome shotgun (WGS) entry which is preliminary data.</text>
</comment>